<evidence type="ECO:0000256" key="1">
    <source>
        <dbReference type="ARBA" id="ARBA00023015"/>
    </source>
</evidence>
<evidence type="ECO:0000259" key="4">
    <source>
        <dbReference type="PROSITE" id="PS50932"/>
    </source>
</evidence>
<name>A0A0B5D6F5_9ACTN</name>
<dbReference type="PROSITE" id="PS50932">
    <property type="entry name" value="HTH_LACI_2"/>
    <property type="match status" value="1"/>
</dbReference>
<dbReference type="InterPro" id="IPR000843">
    <property type="entry name" value="HTH_LacI"/>
</dbReference>
<dbReference type="SUPFAM" id="SSF53822">
    <property type="entry name" value="Periplasmic binding protein-like I"/>
    <property type="match status" value="1"/>
</dbReference>
<organism evidence="5 7">
    <name type="scientific">Streptomyces nodosus</name>
    <dbReference type="NCBI Taxonomy" id="40318"/>
    <lineage>
        <taxon>Bacteria</taxon>
        <taxon>Bacillati</taxon>
        <taxon>Actinomycetota</taxon>
        <taxon>Actinomycetes</taxon>
        <taxon>Kitasatosporales</taxon>
        <taxon>Streptomycetaceae</taxon>
        <taxon>Streptomyces</taxon>
    </lineage>
</organism>
<reference evidence="5 7" key="2">
    <citation type="journal article" date="2016" name="Appl. Microbiol. Biotechnol.">
        <title>Exploiting the genome sequence of Streptomyces nodosus for enhanced antibiotic production.</title>
        <authorList>
            <person name="Sweeney P."/>
            <person name="Murphy C.D."/>
            <person name="Caffrey P."/>
        </authorList>
    </citation>
    <scope>NUCLEOTIDE SEQUENCE [LARGE SCALE GENOMIC DNA]</scope>
    <source>
        <strain evidence="5 7">ATCC 14899</strain>
    </source>
</reference>
<evidence type="ECO:0000256" key="2">
    <source>
        <dbReference type="ARBA" id="ARBA00023125"/>
    </source>
</evidence>
<feature type="domain" description="HTH lacI-type" evidence="4">
    <location>
        <begin position="7"/>
        <end position="63"/>
    </location>
</feature>
<reference evidence="7" key="1">
    <citation type="submission" date="2014-09" db="EMBL/GenBank/DDBJ databases">
        <title>Sequence of the Streptomyces nodosus genome.</title>
        <authorList>
            <person name="Sweeney P."/>
            <person name="Stephens N."/>
            <person name="Murphy C."/>
            <person name="Caffrey P."/>
        </authorList>
    </citation>
    <scope>NUCLEOTIDE SEQUENCE [LARGE SCALE GENOMIC DNA]</scope>
    <source>
        <strain evidence="7">ATCC 14899</strain>
    </source>
</reference>
<dbReference type="Pfam" id="PF00356">
    <property type="entry name" value="LacI"/>
    <property type="match status" value="1"/>
</dbReference>
<evidence type="ECO:0000256" key="3">
    <source>
        <dbReference type="ARBA" id="ARBA00023163"/>
    </source>
</evidence>
<dbReference type="KEGG" id="snq:CP978_01445"/>
<reference evidence="6 8" key="3">
    <citation type="submission" date="2017-09" db="EMBL/GenBank/DDBJ databases">
        <title>Streptomyces genome completion.</title>
        <authorList>
            <person name="Lee N."/>
            <person name="Cho B.-K."/>
        </authorList>
    </citation>
    <scope>NUCLEOTIDE SEQUENCE [LARGE SCALE GENOMIC DNA]</scope>
    <source>
        <strain evidence="6 8">ATCC 14899</strain>
    </source>
</reference>
<keyword evidence="3" id="KW-0804">Transcription</keyword>
<keyword evidence="7" id="KW-1185">Reference proteome</keyword>
<dbReference type="PANTHER" id="PTHR30146:SF109">
    <property type="entry name" value="HTH-TYPE TRANSCRIPTIONAL REGULATOR GALS"/>
    <property type="match status" value="1"/>
</dbReference>
<dbReference type="InterPro" id="IPR010982">
    <property type="entry name" value="Lambda_DNA-bd_dom_sf"/>
</dbReference>
<dbReference type="Proteomes" id="UP000325763">
    <property type="component" value="Chromosome"/>
</dbReference>
<dbReference type="SMART" id="SM00354">
    <property type="entry name" value="HTH_LACI"/>
    <property type="match status" value="1"/>
</dbReference>
<dbReference type="OrthoDB" id="3288692at2"/>
<dbReference type="HOGENOM" id="CLU_037628_6_1_11"/>
<accession>A0A0B5D6F5</accession>
<dbReference type="Proteomes" id="UP000031526">
    <property type="component" value="Chromosome"/>
</dbReference>
<dbReference type="PROSITE" id="PS00356">
    <property type="entry name" value="HTH_LACI_1"/>
    <property type="match status" value="1"/>
</dbReference>
<evidence type="ECO:0000313" key="7">
    <source>
        <dbReference type="Proteomes" id="UP000031526"/>
    </source>
</evidence>
<dbReference type="AlphaFoldDB" id="A0A0B5D6F5"/>
<dbReference type="Pfam" id="PF13377">
    <property type="entry name" value="Peripla_BP_3"/>
    <property type="match status" value="1"/>
</dbReference>
<dbReference type="Gene3D" id="3.40.50.2300">
    <property type="match status" value="1"/>
</dbReference>
<keyword evidence="1" id="KW-0805">Transcription regulation</keyword>
<dbReference type="GO" id="GO:0000976">
    <property type="term" value="F:transcription cis-regulatory region binding"/>
    <property type="evidence" value="ECO:0007669"/>
    <property type="project" value="TreeGrafter"/>
</dbReference>
<dbReference type="CDD" id="cd06267">
    <property type="entry name" value="PBP1_LacI_sugar_binding-like"/>
    <property type="match status" value="1"/>
</dbReference>
<dbReference type="InterPro" id="IPR028082">
    <property type="entry name" value="Peripla_BP_I"/>
</dbReference>
<dbReference type="STRING" id="40318.SNOD_01095"/>
<dbReference type="PANTHER" id="PTHR30146">
    <property type="entry name" value="LACI-RELATED TRANSCRIPTIONAL REPRESSOR"/>
    <property type="match status" value="1"/>
</dbReference>
<dbReference type="Gene3D" id="1.10.260.40">
    <property type="entry name" value="lambda repressor-like DNA-binding domains"/>
    <property type="match status" value="1"/>
</dbReference>
<dbReference type="InterPro" id="IPR046335">
    <property type="entry name" value="LacI/GalR-like_sensor"/>
</dbReference>
<dbReference type="GO" id="GO:0003700">
    <property type="term" value="F:DNA-binding transcription factor activity"/>
    <property type="evidence" value="ECO:0007669"/>
    <property type="project" value="TreeGrafter"/>
</dbReference>
<proteinExistence type="predicted"/>
<protein>
    <submittedName>
        <fullName evidence="5">LacI family transcriptional regulator</fullName>
    </submittedName>
</protein>
<dbReference type="SUPFAM" id="SSF47413">
    <property type="entry name" value="lambda repressor-like DNA-binding domains"/>
    <property type="match status" value="1"/>
</dbReference>
<evidence type="ECO:0000313" key="8">
    <source>
        <dbReference type="Proteomes" id="UP000325763"/>
    </source>
</evidence>
<keyword evidence="2" id="KW-0238">DNA-binding</keyword>
<evidence type="ECO:0000313" key="6">
    <source>
        <dbReference type="EMBL" id="QEV37402.1"/>
    </source>
</evidence>
<dbReference type="EMBL" id="CP009313">
    <property type="protein sequence ID" value="AJE38823.1"/>
    <property type="molecule type" value="Genomic_DNA"/>
</dbReference>
<evidence type="ECO:0000313" key="5">
    <source>
        <dbReference type="EMBL" id="AJE38823.1"/>
    </source>
</evidence>
<gene>
    <name evidence="6" type="ORF">CP978_01445</name>
    <name evidence="5" type="ORF">SNOD_01095</name>
</gene>
<sequence length="310" mass="32679">MGASRRVTLNDVAAASGVSRATVSFVLNDDPHQTISAATRDRVKQAARDLGYVPHGVARALREGSSRIVVLNIDAGLEGEYSRSYVHGLDAELAAHEYVLLVRHGHHTPQSTQQVLDAIAPRAVIHFGGTYLTGRELDDAGGGWRDGLAAHTALQIRHLVEHGHTHIALALPDTKSPLTATRLKFTGHAATNAGIPVPASFAAPRDRAACADTVAAFLADAPEVTAIACFNDDVALRVLAALRDLGRAVPDEIAVIGFDDNGYGAYVTPALTTIHINAEAHGRLSARLALGLGTGDLRPPPARVVDRQSV</sequence>
<dbReference type="EMBL" id="CP023747">
    <property type="protein sequence ID" value="QEV37402.1"/>
    <property type="molecule type" value="Genomic_DNA"/>
</dbReference>
<dbReference type="CDD" id="cd01392">
    <property type="entry name" value="HTH_LacI"/>
    <property type="match status" value="1"/>
</dbReference>